<dbReference type="InterPro" id="IPR036895">
    <property type="entry name" value="Uracil-DNA_glycosylase-like_sf"/>
</dbReference>
<sequence>MSATGAALVGHQTRVEWMGREVLTLADLWPTDVRAAIVGLNQPPCGVEVGHYYQGRNARTGLARLRAVGLLPAHQGGHDDDEALRAGIAFIDVVKRPTGRAAEVSAAEIAHGLQALERELSRHQVPLVVCMFKPAAEALLGGADAPGIQRRRAASGSVVFRMPGPYDARERVAAAMGELAEHLRA</sequence>
<dbReference type="RefSeq" id="WP_122824352.1">
    <property type="nucleotide sequence ID" value="NZ_CP033325.1"/>
</dbReference>
<proteinExistence type="predicted"/>
<evidence type="ECO:0000313" key="1">
    <source>
        <dbReference type="EMBL" id="MFC4555736.1"/>
    </source>
</evidence>
<evidence type="ECO:0008006" key="3">
    <source>
        <dbReference type="Google" id="ProtNLM"/>
    </source>
</evidence>
<reference evidence="2" key="1">
    <citation type="journal article" date="2019" name="Int. J. Syst. Evol. Microbiol.">
        <title>The Global Catalogue of Microorganisms (GCM) 10K type strain sequencing project: providing services to taxonomists for standard genome sequencing and annotation.</title>
        <authorList>
            <consortium name="The Broad Institute Genomics Platform"/>
            <consortium name="The Broad Institute Genome Sequencing Center for Infectious Disease"/>
            <person name="Wu L."/>
            <person name="Ma J."/>
        </authorList>
    </citation>
    <scope>NUCLEOTIDE SEQUENCE [LARGE SCALE GENOMIC DNA]</scope>
    <source>
        <strain evidence="2">JCM 3369</strain>
    </source>
</reference>
<keyword evidence="2" id="KW-1185">Reference proteome</keyword>
<protein>
    <recommendedName>
        <fullName evidence="3">Uracil-DNA glycosylase-like domain-containing protein</fullName>
    </recommendedName>
</protein>
<dbReference type="SUPFAM" id="SSF52141">
    <property type="entry name" value="Uracil-DNA glycosylase-like"/>
    <property type="match status" value="1"/>
</dbReference>
<accession>A0ABV9DAC9</accession>
<dbReference type="Gene3D" id="3.40.470.10">
    <property type="entry name" value="Uracil-DNA glycosylase-like domain"/>
    <property type="match status" value="1"/>
</dbReference>
<organism evidence="1 2">
    <name type="scientific">Georgenia faecalis</name>
    <dbReference type="NCBI Taxonomy" id="2483799"/>
    <lineage>
        <taxon>Bacteria</taxon>
        <taxon>Bacillati</taxon>
        <taxon>Actinomycetota</taxon>
        <taxon>Actinomycetes</taxon>
        <taxon>Micrococcales</taxon>
        <taxon>Bogoriellaceae</taxon>
        <taxon>Georgenia</taxon>
    </lineage>
</organism>
<comment type="caution">
    <text evidence="1">The sequence shown here is derived from an EMBL/GenBank/DDBJ whole genome shotgun (WGS) entry which is preliminary data.</text>
</comment>
<dbReference type="EMBL" id="JBHSGF010000007">
    <property type="protein sequence ID" value="MFC4555736.1"/>
    <property type="molecule type" value="Genomic_DNA"/>
</dbReference>
<dbReference type="Proteomes" id="UP001595955">
    <property type="component" value="Unassembled WGS sequence"/>
</dbReference>
<name>A0ABV9DAC9_9MICO</name>
<evidence type="ECO:0000313" key="2">
    <source>
        <dbReference type="Proteomes" id="UP001595955"/>
    </source>
</evidence>
<gene>
    <name evidence="1" type="ORF">ACFO3F_10810</name>
</gene>